<sequence>SFGQLMWLAGRPVMKRGGVQDKARVGVDSQTAFTADGTRALRGASVNSTAL</sequence>
<reference evidence="1 2" key="1">
    <citation type="submission" date="2024-05" db="EMBL/GenBank/DDBJ databases">
        <title>Genome sequencing and assembly of Indian major carp, Cirrhinus mrigala (Hamilton, 1822).</title>
        <authorList>
            <person name="Mohindra V."/>
            <person name="Chowdhury L.M."/>
            <person name="Lal K."/>
            <person name="Jena J.K."/>
        </authorList>
    </citation>
    <scope>NUCLEOTIDE SEQUENCE [LARGE SCALE GENOMIC DNA]</scope>
    <source>
        <strain evidence="1">CM1030</strain>
        <tissue evidence="1">Blood</tissue>
    </source>
</reference>
<comment type="caution">
    <text evidence="1">The sequence shown here is derived from an EMBL/GenBank/DDBJ whole genome shotgun (WGS) entry which is preliminary data.</text>
</comment>
<dbReference type="Proteomes" id="UP001529510">
    <property type="component" value="Unassembled WGS sequence"/>
</dbReference>
<evidence type="ECO:0000313" key="1">
    <source>
        <dbReference type="EMBL" id="KAL0160091.1"/>
    </source>
</evidence>
<dbReference type="AlphaFoldDB" id="A0ABD0NFT9"/>
<keyword evidence="2" id="KW-1185">Reference proteome</keyword>
<organism evidence="1 2">
    <name type="scientific">Cirrhinus mrigala</name>
    <name type="common">Mrigala</name>
    <dbReference type="NCBI Taxonomy" id="683832"/>
    <lineage>
        <taxon>Eukaryota</taxon>
        <taxon>Metazoa</taxon>
        <taxon>Chordata</taxon>
        <taxon>Craniata</taxon>
        <taxon>Vertebrata</taxon>
        <taxon>Euteleostomi</taxon>
        <taxon>Actinopterygii</taxon>
        <taxon>Neopterygii</taxon>
        <taxon>Teleostei</taxon>
        <taxon>Ostariophysi</taxon>
        <taxon>Cypriniformes</taxon>
        <taxon>Cyprinidae</taxon>
        <taxon>Labeoninae</taxon>
        <taxon>Labeonini</taxon>
        <taxon>Cirrhinus</taxon>
    </lineage>
</organism>
<gene>
    <name evidence="1" type="ORF">M9458_043816</name>
</gene>
<feature type="non-terminal residue" evidence="1">
    <location>
        <position position="51"/>
    </location>
</feature>
<evidence type="ECO:0000313" key="2">
    <source>
        <dbReference type="Proteomes" id="UP001529510"/>
    </source>
</evidence>
<protein>
    <submittedName>
        <fullName evidence="1">Uncharacterized protein</fullName>
    </submittedName>
</protein>
<proteinExistence type="predicted"/>
<dbReference type="EMBL" id="JAMKFB020000022">
    <property type="protein sequence ID" value="KAL0160091.1"/>
    <property type="molecule type" value="Genomic_DNA"/>
</dbReference>
<name>A0ABD0NFT9_CIRMR</name>
<accession>A0ABD0NFT9</accession>
<feature type="non-terminal residue" evidence="1">
    <location>
        <position position="1"/>
    </location>
</feature>